<dbReference type="RefSeq" id="XP_070913743.1">
    <property type="nucleotide sequence ID" value="XM_071057642.1"/>
</dbReference>
<gene>
    <name evidence="1" type="ORF">MFIFM68171_02220</name>
</gene>
<sequence length="82" mass="9316">MRFSSVRCRALAFVTLSAERKLVECRRLLLADEVEATAQTMAVSVVAQQWTDESKVECPITAFHENQRVSFAAMITLRLVER</sequence>
<dbReference type="GeneID" id="98172965"/>
<evidence type="ECO:0000313" key="2">
    <source>
        <dbReference type="Proteomes" id="UP001628179"/>
    </source>
</evidence>
<evidence type="ECO:0000313" key="1">
    <source>
        <dbReference type="EMBL" id="GAB1312010.1"/>
    </source>
</evidence>
<reference evidence="1 2" key="1">
    <citation type="submission" date="2024-09" db="EMBL/GenBank/DDBJ databases">
        <title>Itraconazole resistance in Madurella fahalii resulting from another homologue of gene encoding cytochrome P450 14-alpha sterol demethylase (CYP51).</title>
        <authorList>
            <person name="Yoshioka I."/>
            <person name="Fahal A.H."/>
            <person name="Kaneko S."/>
            <person name="Yaguchi T."/>
        </authorList>
    </citation>
    <scope>NUCLEOTIDE SEQUENCE [LARGE SCALE GENOMIC DNA]</scope>
    <source>
        <strain evidence="1 2">IFM 68171</strain>
    </source>
</reference>
<proteinExistence type="predicted"/>
<comment type="caution">
    <text evidence="1">The sequence shown here is derived from an EMBL/GenBank/DDBJ whole genome shotgun (WGS) entry which is preliminary data.</text>
</comment>
<evidence type="ECO:0008006" key="3">
    <source>
        <dbReference type="Google" id="ProtNLM"/>
    </source>
</evidence>
<keyword evidence="2" id="KW-1185">Reference proteome</keyword>
<name>A0ABQ0G2P8_9PEZI</name>
<organism evidence="1 2">
    <name type="scientific">Madurella fahalii</name>
    <dbReference type="NCBI Taxonomy" id="1157608"/>
    <lineage>
        <taxon>Eukaryota</taxon>
        <taxon>Fungi</taxon>
        <taxon>Dikarya</taxon>
        <taxon>Ascomycota</taxon>
        <taxon>Pezizomycotina</taxon>
        <taxon>Sordariomycetes</taxon>
        <taxon>Sordariomycetidae</taxon>
        <taxon>Sordariales</taxon>
        <taxon>Sordariales incertae sedis</taxon>
        <taxon>Madurella</taxon>
    </lineage>
</organism>
<accession>A0ABQ0G2P8</accession>
<dbReference type="Proteomes" id="UP001628179">
    <property type="component" value="Unassembled WGS sequence"/>
</dbReference>
<protein>
    <recommendedName>
        <fullName evidence="3">Secreted protein</fullName>
    </recommendedName>
</protein>
<dbReference type="EMBL" id="BAAFSV010000001">
    <property type="protein sequence ID" value="GAB1312010.1"/>
    <property type="molecule type" value="Genomic_DNA"/>
</dbReference>